<evidence type="ECO:0000256" key="3">
    <source>
        <dbReference type="ARBA" id="ARBA00023163"/>
    </source>
</evidence>
<dbReference type="SUPFAM" id="SSF46785">
    <property type="entry name" value="Winged helix' DNA-binding domain"/>
    <property type="match status" value="1"/>
</dbReference>
<evidence type="ECO:0000313" key="6">
    <source>
        <dbReference type="EMBL" id="HJB11510.1"/>
    </source>
</evidence>
<dbReference type="InterPro" id="IPR050707">
    <property type="entry name" value="HTH_MetabolicPath_Reg"/>
</dbReference>
<keyword evidence="3" id="KW-0804">Transcription</keyword>
<organism evidence="6 7">
    <name type="scientific">Candidatus Brachybacterium merdavium</name>
    <dbReference type="NCBI Taxonomy" id="2838513"/>
    <lineage>
        <taxon>Bacteria</taxon>
        <taxon>Bacillati</taxon>
        <taxon>Actinomycetota</taxon>
        <taxon>Actinomycetes</taxon>
        <taxon>Micrococcales</taxon>
        <taxon>Dermabacteraceae</taxon>
        <taxon>Brachybacterium</taxon>
    </lineage>
</organism>
<keyword evidence="1" id="KW-0805">Transcription regulation</keyword>
<dbReference type="Pfam" id="PF09339">
    <property type="entry name" value="HTH_IclR"/>
    <property type="match status" value="1"/>
</dbReference>
<protein>
    <submittedName>
        <fullName evidence="6">IclR family transcriptional regulator</fullName>
    </submittedName>
</protein>
<dbReference type="Proteomes" id="UP000823823">
    <property type="component" value="Unassembled WGS sequence"/>
</dbReference>
<gene>
    <name evidence="6" type="ORF">H9786_13475</name>
</gene>
<dbReference type="GO" id="GO:0003700">
    <property type="term" value="F:DNA-binding transcription factor activity"/>
    <property type="evidence" value="ECO:0007669"/>
    <property type="project" value="TreeGrafter"/>
</dbReference>
<dbReference type="PANTHER" id="PTHR30136:SF35">
    <property type="entry name" value="HTH-TYPE TRANSCRIPTIONAL REGULATOR RV1719"/>
    <property type="match status" value="1"/>
</dbReference>
<dbReference type="PROSITE" id="PS51077">
    <property type="entry name" value="HTH_ICLR"/>
    <property type="match status" value="1"/>
</dbReference>
<dbReference type="InterPro" id="IPR036390">
    <property type="entry name" value="WH_DNA-bd_sf"/>
</dbReference>
<dbReference type="EMBL" id="DWZH01000103">
    <property type="protein sequence ID" value="HJB11510.1"/>
    <property type="molecule type" value="Genomic_DNA"/>
</dbReference>
<proteinExistence type="predicted"/>
<dbReference type="Pfam" id="PF01614">
    <property type="entry name" value="IclR_C"/>
    <property type="match status" value="1"/>
</dbReference>
<evidence type="ECO:0000256" key="2">
    <source>
        <dbReference type="ARBA" id="ARBA00023125"/>
    </source>
</evidence>
<name>A0A9D2RPR1_9MICO</name>
<dbReference type="SUPFAM" id="SSF55781">
    <property type="entry name" value="GAF domain-like"/>
    <property type="match status" value="1"/>
</dbReference>
<evidence type="ECO:0000313" key="7">
    <source>
        <dbReference type="Proteomes" id="UP000823823"/>
    </source>
</evidence>
<comment type="caution">
    <text evidence="6">The sequence shown here is derived from an EMBL/GenBank/DDBJ whole genome shotgun (WGS) entry which is preliminary data.</text>
</comment>
<feature type="domain" description="HTH iclR-type" evidence="4">
    <location>
        <begin position="20"/>
        <end position="83"/>
    </location>
</feature>
<reference evidence="6" key="1">
    <citation type="journal article" date="2021" name="PeerJ">
        <title>Extensive microbial diversity within the chicken gut microbiome revealed by metagenomics and culture.</title>
        <authorList>
            <person name="Gilroy R."/>
            <person name="Ravi A."/>
            <person name="Getino M."/>
            <person name="Pursley I."/>
            <person name="Horton D.L."/>
            <person name="Alikhan N.F."/>
            <person name="Baker D."/>
            <person name="Gharbi K."/>
            <person name="Hall N."/>
            <person name="Watson M."/>
            <person name="Adriaenssens E.M."/>
            <person name="Foster-Nyarko E."/>
            <person name="Jarju S."/>
            <person name="Secka A."/>
            <person name="Antonio M."/>
            <person name="Oren A."/>
            <person name="Chaudhuri R.R."/>
            <person name="La Ragione R."/>
            <person name="Hildebrand F."/>
            <person name="Pallen M.J."/>
        </authorList>
    </citation>
    <scope>NUCLEOTIDE SEQUENCE</scope>
    <source>
        <strain evidence="6">ChiHjej13B12-24818</strain>
    </source>
</reference>
<dbReference type="Gene3D" id="1.10.10.10">
    <property type="entry name" value="Winged helix-like DNA-binding domain superfamily/Winged helix DNA-binding domain"/>
    <property type="match status" value="1"/>
</dbReference>
<dbReference type="InterPro" id="IPR014757">
    <property type="entry name" value="Tscrpt_reg_IclR_C"/>
</dbReference>
<sequence>MTVSPPSPEAATSPASASPVGSVDKALVLLDILGQAGPEGLMLRELTAASGLNKGSIHRLLRALAHRGYAEQDPRDQRYRLGPAPLALAQSFRSAENLPVLFAPALAAISLRTRELVHLGRLEGTEVVYLDKVEPERTLRVWSRVGSRAPAARTSLGRALLAADGVAESRLAPYAEAVGPSLPLPRLQEIIEQTRRRGWSQEVEENEAGIACVGVALSRAEGPSVAVSITGPLERMGEQRRTGLGQLLREELAGLSPAGFTLSVPAQ</sequence>
<reference evidence="6" key="2">
    <citation type="submission" date="2021-04" db="EMBL/GenBank/DDBJ databases">
        <authorList>
            <person name="Gilroy R."/>
        </authorList>
    </citation>
    <scope>NUCLEOTIDE SEQUENCE</scope>
    <source>
        <strain evidence="6">ChiHjej13B12-24818</strain>
    </source>
</reference>
<accession>A0A9D2RPR1</accession>
<dbReference type="SMART" id="SM00346">
    <property type="entry name" value="HTH_ICLR"/>
    <property type="match status" value="1"/>
</dbReference>
<evidence type="ECO:0000259" key="5">
    <source>
        <dbReference type="PROSITE" id="PS51078"/>
    </source>
</evidence>
<evidence type="ECO:0000256" key="1">
    <source>
        <dbReference type="ARBA" id="ARBA00023015"/>
    </source>
</evidence>
<dbReference type="InterPro" id="IPR029016">
    <property type="entry name" value="GAF-like_dom_sf"/>
</dbReference>
<feature type="domain" description="IclR-ED" evidence="5">
    <location>
        <begin position="84"/>
        <end position="261"/>
    </location>
</feature>
<dbReference type="InterPro" id="IPR005471">
    <property type="entry name" value="Tscrpt_reg_IclR_N"/>
</dbReference>
<dbReference type="Gene3D" id="3.30.450.40">
    <property type="match status" value="1"/>
</dbReference>
<dbReference type="AlphaFoldDB" id="A0A9D2RPR1"/>
<dbReference type="PANTHER" id="PTHR30136">
    <property type="entry name" value="HELIX-TURN-HELIX TRANSCRIPTIONAL REGULATOR, ICLR FAMILY"/>
    <property type="match status" value="1"/>
</dbReference>
<keyword evidence="2" id="KW-0238">DNA-binding</keyword>
<dbReference type="GO" id="GO:0045892">
    <property type="term" value="P:negative regulation of DNA-templated transcription"/>
    <property type="evidence" value="ECO:0007669"/>
    <property type="project" value="TreeGrafter"/>
</dbReference>
<dbReference type="PROSITE" id="PS51078">
    <property type="entry name" value="ICLR_ED"/>
    <property type="match status" value="1"/>
</dbReference>
<evidence type="ECO:0000259" key="4">
    <source>
        <dbReference type="PROSITE" id="PS51077"/>
    </source>
</evidence>
<dbReference type="InterPro" id="IPR036388">
    <property type="entry name" value="WH-like_DNA-bd_sf"/>
</dbReference>
<dbReference type="GO" id="GO:0003677">
    <property type="term" value="F:DNA binding"/>
    <property type="evidence" value="ECO:0007669"/>
    <property type="project" value="UniProtKB-KW"/>
</dbReference>